<evidence type="ECO:0000256" key="2">
    <source>
        <dbReference type="ARBA" id="ARBA00022679"/>
    </source>
</evidence>
<dbReference type="InterPro" id="IPR000182">
    <property type="entry name" value="GNAT_dom"/>
</dbReference>
<dbReference type="AlphaFoldDB" id="A0A951U6S6"/>
<feature type="domain" description="N-acetyltransferase" evidence="4">
    <location>
        <begin position="165"/>
        <end position="317"/>
    </location>
</feature>
<evidence type="ECO:0000256" key="3">
    <source>
        <dbReference type="ARBA" id="ARBA00023315"/>
    </source>
</evidence>
<dbReference type="InterPro" id="IPR016181">
    <property type="entry name" value="Acyl_CoA_acyltransferase"/>
</dbReference>
<sequence length="325" mass="35467">MADSHSILIRAAVPSDVSALFELILALADYEQLADQVTGSAEALGQHLFGSARCIQAIVADCAGQAVGFALFFVNYSTSITQPGLYLEDLFVLPDYRGGVGKALLSRLAQIALEQGCGRLEWSVLDWNTPAIGFYKRIGAQVIENARTCRVAGTALTRLAALSQPDLRPATAADLPDIFRLVKANIQHDGGLERFTGTEAVMAQHLFEQAYAEVVLAERDGQTVGLALYNLTYSTFLTQPGLFVEDLFVQPQYRSQGIGTALLGYLAQQVVARGYGRLEWGVRVWNQQALAFYQRLGATVLPDWRFCQMVEPEITALANLQTSLT</sequence>
<dbReference type="Pfam" id="PF00583">
    <property type="entry name" value="Acetyltransf_1"/>
    <property type="match status" value="2"/>
</dbReference>
<comment type="caution">
    <text evidence="5">The sequence shown here is derived from an EMBL/GenBank/DDBJ whole genome shotgun (WGS) entry which is preliminary data.</text>
</comment>
<protein>
    <submittedName>
        <fullName evidence="5">GNAT family N-acetyltransferase</fullName>
    </submittedName>
</protein>
<evidence type="ECO:0000256" key="1">
    <source>
        <dbReference type="ARBA" id="ARBA00008694"/>
    </source>
</evidence>
<dbReference type="CDD" id="cd04301">
    <property type="entry name" value="NAT_SF"/>
    <property type="match status" value="2"/>
</dbReference>
<accession>A0A951U6S6</accession>
<dbReference type="Proteomes" id="UP000707356">
    <property type="component" value="Unassembled WGS sequence"/>
</dbReference>
<keyword evidence="3" id="KW-0012">Acyltransferase</keyword>
<dbReference type="Gene3D" id="3.40.630.30">
    <property type="match status" value="2"/>
</dbReference>
<keyword evidence="2" id="KW-0808">Transferase</keyword>
<reference evidence="5" key="2">
    <citation type="journal article" date="2022" name="Microbiol. Resour. Announc.">
        <title>Metagenome Sequencing to Explore Phylogenomics of Terrestrial Cyanobacteria.</title>
        <authorList>
            <person name="Ward R.D."/>
            <person name="Stajich J.E."/>
            <person name="Johansen J.R."/>
            <person name="Huntemann M."/>
            <person name="Clum A."/>
            <person name="Foster B."/>
            <person name="Foster B."/>
            <person name="Roux S."/>
            <person name="Palaniappan K."/>
            <person name="Varghese N."/>
            <person name="Mukherjee S."/>
            <person name="Reddy T.B.K."/>
            <person name="Daum C."/>
            <person name="Copeland A."/>
            <person name="Chen I.A."/>
            <person name="Ivanova N.N."/>
            <person name="Kyrpides N.C."/>
            <person name="Shapiro N."/>
            <person name="Eloe-Fadrosh E.A."/>
            <person name="Pietrasiak N."/>
        </authorList>
    </citation>
    <scope>NUCLEOTIDE SEQUENCE</scope>
    <source>
        <strain evidence="5">GSE-TBD4-15B</strain>
    </source>
</reference>
<dbReference type="PANTHER" id="PTHR10545:SF29">
    <property type="entry name" value="GH14572P-RELATED"/>
    <property type="match status" value="1"/>
</dbReference>
<proteinExistence type="inferred from homology"/>
<feature type="domain" description="N-acetyltransferase" evidence="4">
    <location>
        <begin position="7"/>
        <end position="161"/>
    </location>
</feature>
<evidence type="ECO:0000313" key="6">
    <source>
        <dbReference type="Proteomes" id="UP000707356"/>
    </source>
</evidence>
<dbReference type="SUPFAM" id="SSF55729">
    <property type="entry name" value="Acyl-CoA N-acyltransferases (Nat)"/>
    <property type="match status" value="2"/>
</dbReference>
<evidence type="ECO:0000259" key="4">
    <source>
        <dbReference type="PROSITE" id="PS51186"/>
    </source>
</evidence>
<dbReference type="FunFam" id="3.40.630.30:FF:000064">
    <property type="entry name" value="GNAT family acetyltransferase"/>
    <property type="match status" value="2"/>
</dbReference>
<dbReference type="PROSITE" id="PS51186">
    <property type="entry name" value="GNAT"/>
    <property type="match status" value="2"/>
</dbReference>
<comment type="similarity">
    <text evidence="1">Belongs to the acetyltransferase family.</text>
</comment>
<dbReference type="EMBL" id="JAHHHV010000085">
    <property type="protein sequence ID" value="MBW4468148.1"/>
    <property type="molecule type" value="Genomic_DNA"/>
</dbReference>
<organism evidence="5 6">
    <name type="scientific">Pegethrix bostrychoides GSE-TBD4-15B</name>
    <dbReference type="NCBI Taxonomy" id="2839662"/>
    <lineage>
        <taxon>Bacteria</taxon>
        <taxon>Bacillati</taxon>
        <taxon>Cyanobacteriota</taxon>
        <taxon>Cyanophyceae</taxon>
        <taxon>Oculatellales</taxon>
        <taxon>Oculatellaceae</taxon>
        <taxon>Pegethrix</taxon>
    </lineage>
</organism>
<dbReference type="InterPro" id="IPR051016">
    <property type="entry name" value="Diverse_Substrate_AcTransf"/>
</dbReference>
<name>A0A951U6S6_9CYAN</name>
<dbReference type="GO" id="GO:0008080">
    <property type="term" value="F:N-acetyltransferase activity"/>
    <property type="evidence" value="ECO:0007669"/>
    <property type="project" value="TreeGrafter"/>
</dbReference>
<evidence type="ECO:0000313" key="5">
    <source>
        <dbReference type="EMBL" id="MBW4468148.1"/>
    </source>
</evidence>
<reference evidence="5" key="1">
    <citation type="submission" date="2021-05" db="EMBL/GenBank/DDBJ databases">
        <authorList>
            <person name="Pietrasiak N."/>
            <person name="Ward R."/>
            <person name="Stajich J.E."/>
            <person name="Kurbessoian T."/>
        </authorList>
    </citation>
    <scope>NUCLEOTIDE SEQUENCE</scope>
    <source>
        <strain evidence="5">GSE-TBD4-15B</strain>
    </source>
</reference>
<gene>
    <name evidence="5" type="ORF">KME07_22200</name>
</gene>
<dbReference type="PANTHER" id="PTHR10545">
    <property type="entry name" value="DIAMINE N-ACETYLTRANSFERASE"/>
    <property type="match status" value="1"/>
</dbReference>